<dbReference type="AlphaFoldDB" id="A0A1A8YZ50"/>
<evidence type="ECO:0000313" key="3">
    <source>
        <dbReference type="Proteomes" id="UP000078555"/>
    </source>
</evidence>
<dbReference type="EMBL" id="FLRD01000100">
    <property type="protein sequence ID" value="SBT36874.1"/>
    <property type="molecule type" value="Genomic_DNA"/>
</dbReference>
<evidence type="ECO:0000313" key="2">
    <source>
        <dbReference type="EMBL" id="SBT36874.1"/>
    </source>
</evidence>
<reference evidence="3" key="1">
    <citation type="submission" date="2016-05" db="EMBL/GenBank/DDBJ databases">
        <authorList>
            <person name="Naeem Raeece"/>
        </authorList>
    </citation>
    <scope>NUCLEOTIDE SEQUENCE [LARGE SCALE GENOMIC DNA]</scope>
</reference>
<organism evidence="2 3">
    <name type="scientific">Plasmodium ovale wallikeri</name>
    <dbReference type="NCBI Taxonomy" id="864142"/>
    <lineage>
        <taxon>Eukaryota</taxon>
        <taxon>Sar</taxon>
        <taxon>Alveolata</taxon>
        <taxon>Apicomplexa</taxon>
        <taxon>Aconoidasida</taxon>
        <taxon>Haemosporida</taxon>
        <taxon>Plasmodiidae</taxon>
        <taxon>Plasmodium</taxon>
        <taxon>Plasmodium (Plasmodium)</taxon>
    </lineage>
</organism>
<accession>A0A1A8YZ50</accession>
<sequence>MVTKLKEDPKRFEQAKLFLPNKKTLGKNYRDLEKKKKKKKKEANELAKKVRTNKCTSWQIYECTDGQTRNCSDAKKKKKKTTLNG</sequence>
<gene>
    <name evidence="2" type="ORF">POVWA1_034860</name>
</gene>
<keyword evidence="3" id="KW-1185">Reference proteome</keyword>
<name>A0A1A8YZ50_PLAOA</name>
<evidence type="ECO:0000256" key="1">
    <source>
        <dbReference type="SAM" id="Coils"/>
    </source>
</evidence>
<keyword evidence="1" id="KW-0175">Coiled coil</keyword>
<feature type="coiled-coil region" evidence="1">
    <location>
        <begin position="22"/>
        <end position="52"/>
    </location>
</feature>
<protein>
    <submittedName>
        <fullName evidence="2">Uncharacterized protein</fullName>
    </submittedName>
</protein>
<dbReference type="Proteomes" id="UP000078555">
    <property type="component" value="Unassembled WGS sequence"/>
</dbReference>
<proteinExistence type="predicted"/>